<dbReference type="Proteomes" id="UP000178392">
    <property type="component" value="Unassembled WGS sequence"/>
</dbReference>
<gene>
    <name evidence="2" type="ORF">A3E65_00210</name>
</gene>
<feature type="transmembrane region" description="Helical" evidence="1">
    <location>
        <begin position="78"/>
        <end position="97"/>
    </location>
</feature>
<evidence type="ECO:0000313" key="3">
    <source>
        <dbReference type="Proteomes" id="UP000178392"/>
    </source>
</evidence>
<feature type="transmembrane region" description="Helical" evidence="1">
    <location>
        <begin position="159"/>
        <end position="176"/>
    </location>
</feature>
<feature type="transmembrane region" description="Helical" evidence="1">
    <location>
        <begin position="20"/>
        <end position="46"/>
    </location>
</feature>
<keyword evidence="1" id="KW-1133">Transmembrane helix</keyword>
<proteinExistence type="predicted"/>
<dbReference type="AlphaFoldDB" id="A0A1F6EEG6"/>
<keyword evidence="1" id="KW-0472">Membrane</keyword>
<feature type="transmembrane region" description="Helical" evidence="1">
    <location>
        <begin position="135"/>
        <end position="153"/>
    </location>
</feature>
<accession>A0A1F6EEG6</accession>
<dbReference type="EMBL" id="MFLS01000026">
    <property type="protein sequence ID" value="OGG72049.1"/>
    <property type="molecule type" value="Genomic_DNA"/>
</dbReference>
<organism evidence="2 3">
    <name type="scientific">Candidatus Kaiserbacteria bacterium RIFCSPHIGHO2_12_FULL_56_13</name>
    <dbReference type="NCBI Taxonomy" id="1798505"/>
    <lineage>
        <taxon>Bacteria</taxon>
        <taxon>Candidatus Kaiseribacteriota</taxon>
    </lineage>
</organism>
<evidence type="ECO:0000313" key="2">
    <source>
        <dbReference type="EMBL" id="OGG72049.1"/>
    </source>
</evidence>
<evidence type="ECO:0000256" key="1">
    <source>
        <dbReference type="SAM" id="Phobius"/>
    </source>
</evidence>
<protein>
    <submittedName>
        <fullName evidence="2">Uncharacterized protein</fullName>
    </submittedName>
</protein>
<sequence>MLVAGFGYALAEVLTNPTNLFWVNVAMIVSNLSWVALGGFLIALFVKWRQKEDAENGQPKPIPDSPEDVDRMARQRNWILGFVLVIETIGSIEPWFLNNYTAGLTLINIAVIFDLLVHVAFAYIIFELFRGRKNVLPLLFYSVLVYAGGWILFNLLREHWVGALVALMLGSYFIYAIKAPLTRRNYRIAHFVLLPAYIILLSTYPLFDNGNIPELTKQENLAEQQFLNESGALNGAYVLFLQREAPGKREFDEIRSSIARRETKIAEIVSLVEQLQEEYKKQLPTVAQKKTLERMRYFLQIMQVHRAQAAKLEEMVAYAEKLNFNVLTDKQISDLQTLKEEIDAFNARITEIQFEQSKANVNE</sequence>
<feature type="transmembrane region" description="Helical" evidence="1">
    <location>
        <begin position="188"/>
        <end position="207"/>
    </location>
</feature>
<reference evidence="2 3" key="1">
    <citation type="journal article" date="2016" name="Nat. Commun.">
        <title>Thousands of microbial genomes shed light on interconnected biogeochemical processes in an aquifer system.</title>
        <authorList>
            <person name="Anantharaman K."/>
            <person name="Brown C.T."/>
            <person name="Hug L.A."/>
            <person name="Sharon I."/>
            <person name="Castelle C.J."/>
            <person name="Probst A.J."/>
            <person name="Thomas B.C."/>
            <person name="Singh A."/>
            <person name="Wilkins M.J."/>
            <person name="Karaoz U."/>
            <person name="Brodie E.L."/>
            <person name="Williams K.H."/>
            <person name="Hubbard S.S."/>
            <person name="Banfield J.F."/>
        </authorList>
    </citation>
    <scope>NUCLEOTIDE SEQUENCE [LARGE SCALE GENOMIC DNA]</scope>
</reference>
<comment type="caution">
    <text evidence="2">The sequence shown here is derived from an EMBL/GenBank/DDBJ whole genome shotgun (WGS) entry which is preliminary data.</text>
</comment>
<keyword evidence="1" id="KW-0812">Transmembrane</keyword>
<name>A0A1F6EEG6_9BACT</name>
<feature type="transmembrane region" description="Helical" evidence="1">
    <location>
        <begin position="103"/>
        <end position="126"/>
    </location>
</feature>